<dbReference type="PROSITE" id="PS50883">
    <property type="entry name" value="EAL"/>
    <property type="match status" value="1"/>
</dbReference>
<dbReference type="Gene3D" id="3.20.20.450">
    <property type="entry name" value="EAL domain"/>
    <property type="match status" value="1"/>
</dbReference>
<proteinExistence type="predicted"/>
<protein>
    <submittedName>
        <fullName evidence="2">EAL domain-containing protein</fullName>
    </submittedName>
</protein>
<dbReference type="RefSeq" id="WP_225418901.1">
    <property type="nucleotide sequence ID" value="NZ_JBHSSL010000082.1"/>
</dbReference>
<dbReference type="Pfam" id="PF00563">
    <property type="entry name" value="EAL"/>
    <property type="match status" value="1"/>
</dbReference>
<evidence type="ECO:0000313" key="2">
    <source>
        <dbReference type="EMBL" id="MFC6170993.1"/>
    </source>
</evidence>
<gene>
    <name evidence="2" type="ORF">ACFQGP_10500</name>
</gene>
<sequence>MNKYRLFRQGCYDRRRSVMDGYELLLREQVAGQWRVPLDFSMLAPDFFAAIVTEAVAHLPIAANAMINLDHDQFIDHEMIQALIAVQQRTPQQQLIIELTERDNGAVIYNTDLIDTARYLTSQGLKLSLDDVGSGKNDIECIKPLLPYASEMKFALQNFDDSGEDSYQRLVFWEHLAISEAKDFVLEGIETQEDLSLADTLGVNLRQGYYYDRPHRFY</sequence>
<dbReference type="SMART" id="SM00052">
    <property type="entry name" value="EAL"/>
    <property type="match status" value="1"/>
</dbReference>
<dbReference type="EMBL" id="JBHSSL010000082">
    <property type="protein sequence ID" value="MFC6170993.1"/>
    <property type="molecule type" value="Genomic_DNA"/>
</dbReference>
<dbReference type="SUPFAM" id="SSF141868">
    <property type="entry name" value="EAL domain-like"/>
    <property type="match status" value="1"/>
</dbReference>
<evidence type="ECO:0000259" key="1">
    <source>
        <dbReference type="PROSITE" id="PS50883"/>
    </source>
</evidence>
<keyword evidence="3" id="KW-1185">Reference proteome</keyword>
<dbReference type="InterPro" id="IPR050706">
    <property type="entry name" value="Cyclic-di-GMP_PDE-like"/>
</dbReference>
<evidence type="ECO:0000313" key="3">
    <source>
        <dbReference type="Proteomes" id="UP001596289"/>
    </source>
</evidence>
<feature type="domain" description="EAL" evidence="1">
    <location>
        <begin position="1"/>
        <end position="218"/>
    </location>
</feature>
<dbReference type="PANTHER" id="PTHR33121">
    <property type="entry name" value="CYCLIC DI-GMP PHOSPHODIESTERASE PDEF"/>
    <property type="match status" value="1"/>
</dbReference>
<dbReference type="InterPro" id="IPR035919">
    <property type="entry name" value="EAL_sf"/>
</dbReference>
<name>A0ABW1RDX3_9LACO</name>
<dbReference type="PANTHER" id="PTHR33121:SF70">
    <property type="entry name" value="SIGNALING PROTEIN YKOW"/>
    <property type="match status" value="1"/>
</dbReference>
<dbReference type="Proteomes" id="UP001596289">
    <property type="component" value="Unassembled WGS sequence"/>
</dbReference>
<accession>A0ABW1RDX3</accession>
<reference evidence="3" key="1">
    <citation type="journal article" date="2019" name="Int. J. Syst. Evol. Microbiol.">
        <title>The Global Catalogue of Microorganisms (GCM) 10K type strain sequencing project: providing services to taxonomists for standard genome sequencing and annotation.</title>
        <authorList>
            <consortium name="The Broad Institute Genomics Platform"/>
            <consortium name="The Broad Institute Genome Sequencing Center for Infectious Disease"/>
            <person name="Wu L."/>
            <person name="Ma J."/>
        </authorList>
    </citation>
    <scope>NUCLEOTIDE SEQUENCE [LARGE SCALE GENOMIC DNA]</scope>
    <source>
        <strain evidence="3">CCM 8904</strain>
    </source>
</reference>
<organism evidence="2 3">
    <name type="scientific">Loigolactobacillus jiayinensis</name>
    <dbReference type="NCBI Taxonomy" id="2486016"/>
    <lineage>
        <taxon>Bacteria</taxon>
        <taxon>Bacillati</taxon>
        <taxon>Bacillota</taxon>
        <taxon>Bacilli</taxon>
        <taxon>Lactobacillales</taxon>
        <taxon>Lactobacillaceae</taxon>
        <taxon>Loigolactobacillus</taxon>
    </lineage>
</organism>
<dbReference type="InterPro" id="IPR001633">
    <property type="entry name" value="EAL_dom"/>
</dbReference>
<comment type="caution">
    <text evidence="2">The sequence shown here is derived from an EMBL/GenBank/DDBJ whole genome shotgun (WGS) entry which is preliminary data.</text>
</comment>